<evidence type="ECO:0000256" key="5">
    <source>
        <dbReference type="ARBA" id="ARBA00022448"/>
    </source>
</evidence>
<feature type="compositionally biased region" description="Polar residues" evidence="8">
    <location>
        <begin position="26"/>
        <end position="36"/>
    </location>
</feature>
<evidence type="ECO:0000313" key="10">
    <source>
        <dbReference type="EMBL" id="THV69314.1"/>
    </source>
</evidence>
<evidence type="ECO:0000256" key="3">
    <source>
        <dbReference type="ARBA" id="ARBA00005913"/>
    </source>
</evidence>
<feature type="compositionally biased region" description="Low complexity" evidence="8">
    <location>
        <begin position="71"/>
        <end position="82"/>
    </location>
</feature>
<name>A0A4S8SFH6_AURPU</name>
<dbReference type="PANTHER" id="PTHR37787">
    <property type="entry name" value="BIOGENESIS OF LYSOSOME-RELATED ORGANELLES COMPLEX 1 SUBUNIT KXD1"/>
    <property type="match status" value="1"/>
</dbReference>
<dbReference type="GO" id="GO:0005768">
    <property type="term" value="C:endosome"/>
    <property type="evidence" value="ECO:0007669"/>
    <property type="project" value="UniProtKB-SubCell"/>
</dbReference>
<evidence type="ECO:0000256" key="4">
    <source>
        <dbReference type="ARBA" id="ARBA00016207"/>
    </source>
</evidence>
<organism evidence="10 11">
    <name type="scientific">Aureobasidium pullulans</name>
    <name type="common">Black yeast</name>
    <name type="synonym">Pullularia pullulans</name>
    <dbReference type="NCBI Taxonomy" id="5580"/>
    <lineage>
        <taxon>Eukaryota</taxon>
        <taxon>Fungi</taxon>
        <taxon>Dikarya</taxon>
        <taxon>Ascomycota</taxon>
        <taxon>Pezizomycotina</taxon>
        <taxon>Dothideomycetes</taxon>
        <taxon>Dothideomycetidae</taxon>
        <taxon>Dothideales</taxon>
        <taxon>Saccotheciaceae</taxon>
        <taxon>Aureobasidium</taxon>
    </lineage>
</organism>
<keyword evidence="5" id="KW-0813">Transport</keyword>
<protein>
    <recommendedName>
        <fullName evidence="4">Biogenesis of lysosome-related organelles complex 1 subunit KXD1</fullName>
    </recommendedName>
    <alternativeName>
        <fullName evidence="7">KxDL homolog</fullName>
    </alternativeName>
</protein>
<comment type="function">
    <text evidence="1">Component of the biogenesis of lysosome-related organelles complex-1 (BLOC-1) involved in endosomal cargo sorting.</text>
</comment>
<dbReference type="EMBL" id="QZAF01000261">
    <property type="protein sequence ID" value="THV69314.1"/>
    <property type="molecule type" value="Genomic_DNA"/>
</dbReference>
<proteinExistence type="inferred from homology"/>
<comment type="caution">
    <text evidence="10">The sequence shown here is derived from an EMBL/GenBank/DDBJ whole genome shotgun (WGS) entry which is preliminary data.</text>
</comment>
<dbReference type="GO" id="GO:0032880">
    <property type="term" value="P:regulation of protein localization"/>
    <property type="evidence" value="ECO:0007669"/>
    <property type="project" value="TreeGrafter"/>
</dbReference>
<dbReference type="Proteomes" id="UP000304951">
    <property type="component" value="Unassembled WGS sequence"/>
</dbReference>
<dbReference type="GO" id="GO:0031083">
    <property type="term" value="C:BLOC-1 complex"/>
    <property type="evidence" value="ECO:0007669"/>
    <property type="project" value="TreeGrafter"/>
</dbReference>
<gene>
    <name evidence="10" type="ORF">D6D28_05992</name>
</gene>
<keyword evidence="6" id="KW-0967">Endosome</keyword>
<evidence type="ECO:0000256" key="1">
    <source>
        <dbReference type="ARBA" id="ARBA00002069"/>
    </source>
</evidence>
<feature type="domain" description="KxDL" evidence="9">
    <location>
        <begin position="93"/>
        <end position="181"/>
    </location>
</feature>
<reference evidence="10 11" key="1">
    <citation type="submission" date="2018-10" db="EMBL/GenBank/DDBJ databases">
        <title>Fifty Aureobasidium pullulans genomes reveal a recombining polyextremotolerant generalist.</title>
        <authorList>
            <person name="Gostincar C."/>
            <person name="Turk M."/>
            <person name="Zajc J."/>
            <person name="Gunde-Cimerman N."/>
        </authorList>
    </citation>
    <scope>NUCLEOTIDE SEQUENCE [LARGE SCALE GENOMIC DNA]</scope>
    <source>
        <strain evidence="10 11">EXF-11900</strain>
    </source>
</reference>
<dbReference type="InterPro" id="IPR019371">
    <property type="entry name" value="KxDL_dom"/>
</dbReference>
<dbReference type="AlphaFoldDB" id="A0A4S8SFH6"/>
<dbReference type="PANTHER" id="PTHR37787:SF1">
    <property type="entry name" value="BIOGENESIS OF LYSOSOME-RELATED ORGANELLES COMPLEX 1 SUBUNIT KXD1"/>
    <property type="match status" value="1"/>
</dbReference>
<evidence type="ECO:0000259" key="9">
    <source>
        <dbReference type="Pfam" id="PF10241"/>
    </source>
</evidence>
<feature type="region of interest" description="Disordered" evidence="8">
    <location>
        <begin position="26"/>
        <end position="84"/>
    </location>
</feature>
<comment type="similarity">
    <text evidence="3">Belongs to the KXD1 family.</text>
</comment>
<sequence length="194" mass="21067">MPSATPSATYTYAVQPTAPWAVSTKTSAYTAASQPYQPSPVYGQLYQPPPSRSESITTGGGSYSIPSRAQSVSSYSGSESNSPVDALGYMGERLNRAMDPTPLDRSLAVQAQRSGELNAKTRELQALQALAQSRLKSARRNFADGIQAAKDVQRDLEWTQGRVGQTRALNQRAAQRWPAQYATASSRFPLLEDY</sequence>
<evidence type="ECO:0000313" key="11">
    <source>
        <dbReference type="Proteomes" id="UP000304951"/>
    </source>
</evidence>
<accession>A0A4S8SFH6</accession>
<dbReference type="InterPro" id="IPR051390">
    <property type="entry name" value="BLOC-1_subunit_KXD1"/>
</dbReference>
<evidence type="ECO:0000256" key="7">
    <source>
        <dbReference type="ARBA" id="ARBA00029808"/>
    </source>
</evidence>
<comment type="subcellular location">
    <subcellularLocation>
        <location evidence="2">Endosome</location>
    </subcellularLocation>
</comment>
<dbReference type="Pfam" id="PF10241">
    <property type="entry name" value="KxDL"/>
    <property type="match status" value="1"/>
</dbReference>
<evidence type="ECO:0000256" key="8">
    <source>
        <dbReference type="SAM" id="MobiDB-lite"/>
    </source>
</evidence>
<evidence type="ECO:0000256" key="2">
    <source>
        <dbReference type="ARBA" id="ARBA00004177"/>
    </source>
</evidence>
<dbReference type="GO" id="GO:0007032">
    <property type="term" value="P:endosome organization"/>
    <property type="evidence" value="ECO:0007669"/>
    <property type="project" value="TreeGrafter"/>
</dbReference>
<evidence type="ECO:0000256" key="6">
    <source>
        <dbReference type="ARBA" id="ARBA00022753"/>
    </source>
</evidence>